<accession>A0A497EKU7</accession>
<organism evidence="1 2">
    <name type="scientific">Thermoproteota archaeon</name>
    <dbReference type="NCBI Taxonomy" id="2056631"/>
    <lineage>
        <taxon>Archaea</taxon>
        <taxon>Thermoproteota</taxon>
    </lineage>
</organism>
<dbReference type="AlphaFoldDB" id="A0A497EKU7"/>
<reference evidence="1 2" key="1">
    <citation type="submission" date="2018-06" db="EMBL/GenBank/DDBJ databases">
        <title>Extensive metabolic versatility and redundancy in microbially diverse, dynamic hydrothermal sediments.</title>
        <authorList>
            <person name="Dombrowski N."/>
            <person name="Teske A."/>
            <person name="Baker B.J."/>
        </authorList>
    </citation>
    <scope>NUCLEOTIDE SEQUENCE [LARGE SCALE GENOMIC DNA]</scope>
    <source>
        <strain evidence="1">B66_G16</strain>
    </source>
</reference>
<dbReference type="EMBL" id="QMQV01000193">
    <property type="protein sequence ID" value="RLE46299.1"/>
    <property type="molecule type" value="Genomic_DNA"/>
</dbReference>
<gene>
    <name evidence="1" type="ORF">DRJ31_10190</name>
</gene>
<dbReference type="Proteomes" id="UP000278475">
    <property type="component" value="Unassembled WGS sequence"/>
</dbReference>
<evidence type="ECO:0000313" key="2">
    <source>
        <dbReference type="Proteomes" id="UP000278475"/>
    </source>
</evidence>
<protein>
    <submittedName>
        <fullName evidence="1">Uncharacterized protein</fullName>
    </submittedName>
</protein>
<sequence length="149" mass="17192">MKMLLYFFVCVILVLCLLYVIGGRLMLPSICESHPLECFQFKKCPSFCKALNFTYSRSSLFNLKDSDWCKSSIQVYMPEDCETRDKCFVQRVGTNCSESESKFSHEFPEKLKVNCSFHLTTGEICNPDAIEDGWIKCCEEPNLENCNCK</sequence>
<proteinExistence type="predicted"/>
<evidence type="ECO:0000313" key="1">
    <source>
        <dbReference type="EMBL" id="RLE46299.1"/>
    </source>
</evidence>
<comment type="caution">
    <text evidence="1">The sequence shown here is derived from an EMBL/GenBank/DDBJ whole genome shotgun (WGS) entry which is preliminary data.</text>
</comment>
<name>A0A497EKU7_9CREN</name>